<dbReference type="PANTHER" id="PTHR31147">
    <property type="entry name" value="ACYL TRANSFERASE 4"/>
    <property type="match status" value="1"/>
</dbReference>
<evidence type="ECO:0000313" key="4">
    <source>
        <dbReference type="Proteomes" id="UP001634007"/>
    </source>
</evidence>
<dbReference type="PANTHER" id="PTHR31147:SF66">
    <property type="entry name" value="OS05G0315700 PROTEIN"/>
    <property type="match status" value="1"/>
</dbReference>
<organism evidence="3 4">
    <name type="scientific">Eucalyptus globulus</name>
    <name type="common">Tasmanian blue gum</name>
    <dbReference type="NCBI Taxonomy" id="34317"/>
    <lineage>
        <taxon>Eukaryota</taxon>
        <taxon>Viridiplantae</taxon>
        <taxon>Streptophyta</taxon>
        <taxon>Embryophyta</taxon>
        <taxon>Tracheophyta</taxon>
        <taxon>Spermatophyta</taxon>
        <taxon>Magnoliopsida</taxon>
        <taxon>eudicotyledons</taxon>
        <taxon>Gunneridae</taxon>
        <taxon>Pentapetalae</taxon>
        <taxon>rosids</taxon>
        <taxon>malvids</taxon>
        <taxon>Myrtales</taxon>
        <taxon>Myrtaceae</taxon>
        <taxon>Myrtoideae</taxon>
        <taxon>Eucalypteae</taxon>
        <taxon>Eucalyptus</taxon>
    </lineage>
</organism>
<dbReference type="AlphaFoldDB" id="A0ABD3KGN9"/>
<dbReference type="Pfam" id="PF02458">
    <property type="entry name" value="Transferase"/>
    <property type="match status" value="2"/>
</dbReference>
<protein>
    <recommendedName>
        <fullName evidence="5">Benzyl alcohol O-benzoyltransferase</fullName>
    </recommendedName>
</protein>
<name>A0ABD3KGN9_EUCGL</name>
<keyword evidence="4" id="KW-1185">Reference proteome</keyword>
<evidence type="ECO:0000256" key="2">
    <source>
        <dbReference type="ARBA" id="ARBA00022679"/>
    </source>
</evidence>
<accession>A0ABD3KGN9</accession>
<gene>
    <name evidence="3" type="ORF">ACJRO7_019959</name>
</gene>
<dbReference type="InterPro" id="IPR050898">
    <property type="entry name" value="Plant_acyltransferase"/>
</dbReference>
<proteinExistence type="inferred from homology"/>
<dbReference type="GO" id="GO:0016740">
    <property type="term" value="F:transferase activity"/>
    <property type="evidence" value="ECO:0007669"/>
    <property type="project" value="UniProtKB-KW"/>
</dbReference>
<dbReference type="Gene3D" id="3.30.559.10">
    <property type="entry name" value="Chloramphenicol acetyltransferase-like domain"/>
    <property type="match status" value="2"/>
</dbReference>
<reference evidence="3 4" key="1">
    <citation type="submission" date="2024-11" db="EMBL/GenBank/DDBJ databases">
        <title>Chromosome-level genome assembly of Eucalyptus globulus Labill. provides insights into its genome evolution.</title>
        <authorList>
            <person name="Li X."/>
        </authorList>
    </citation>
    <scope>NUCLEOTIDE SEQUENCE [LARGE SCALE GENOMIC DNA]</scope>
    <source>
        <strain evidence="3">CL2024</strain>
        <tissue evidence="3">Fresh tender leaves</tissue>
    </source>
</reference>
<sequence length="417" mass="46883">MASLPPSSPAQLFVNRHKSELISPSQATPRELKLFSDLDDQEGLHFQIPLLFFYPISPSIRGQEDPVKYYPMVGRIHEGMYCKLMVDCTSKGILFVEANADVSLEELGDYVKLPWASWTRCFAMWLDPMASFLLWNCSDPFEMRGFILGIRFSHAISDSLGLRQFLKAAAVARGAHGPSWLPVWQREILCARDPPSTIVTFDPKNMAHRSFFVGPCEVAFIKKGLPHHLISRSSTYELLMACLWKCHIIALEIEPDDAVHLSCMINARGTQGLSVPHGYYGNMSVLLRYAVGLVKKAKEMVSEEYVRSSIDVLVLKGRPKYTTVWNYVVANTTKVGLEEADFGWGKTAYGGVAGAFPLISFYMKYRTRKGEEGIVVPIMLPERAMRRFQEELAKMTDKGRAGDDHYGVDSTAIKSHL</sequence>
<comment type="similarity">
    <text evidence="1">Belongs to the plant acyltransferase family.</text>
</comment>
<evidence type="ECO:0008006" key="5">
    <source>
        <dbReference type="Google" id="ProtNLM"/>
    </source>
</evidence>
<comment type="caution">
    <text evidence="3">The sequence shown here is derived from an EMBL/GenBank/DDBJ whole genome shotgun (WGS) entry which is preliminary data.</text>
</comment>
<keyword evidence="2" id="KW-0808">Transferase</keyword>
<dbReference type="EMBL" id="JBJKBG010000005">
    <property type="protein sequence ID" value="KAL3738512.1"/>
    <property type="molecule type" value="Genomic_DNA"/>
</dbReference>
<evidence type="ECO:0000256" key="1">
    <source>
        <dbReference type="ARBA" id="ARBA00009861"/>
    </source>
</evidence>
<dbReference type="InterPro" id="IPR023213">
    <property type="entry name" value="CAT-like_dom_sf"/>
</dbReference>
<dbReference type="Proteomes" id="UP001634007">
    <property type="component" value="Unassembled WGS sequence"/>
</dbReference>
<evidence type="ECO:0000313" key="3">
    <source>
        <dbReference type="EMBL" id="KAL3738512.1"/>
    </source>
</evidence>